<comment type="caution">
    <text evidence="2">The sequence shown here is derived from an EMBL/GenBank/DDBJ whole genome shotgun (WGS) entry which is preliminary data.</text>
</comment>
<dbReference type="InterPro" id="IPR006566">
    <property type="entry name" value="FBD"/>
</dbReference>
<dbReference type="Proteomes" id="UP001627284">
    <property type="component" value="Unassembled WGS sequence"/>
</dbReference>
<accession>A0ABD2VI00</accession>
<protein>
    <recommendedName>
        <fullName evidence="1">F-box domain-containing protein</fullName>
    </recommendedName>
</protein>
<gene>
    <name evidence="2" type="ORF">AABB24_001047</name>
</gene>
<dbReference type="SMART" id="SM00256">
    <property type="entry name" value="FBOX"/>
    <property type="match status" value="1"/>
</dbReference>
<dbReference type="SUPFAM" id="SSF52058">
    <property type="entry name" value="L domain-like"/>
    <property type="match status" value="1"/>
</dbReference>
<dbReference type="AlphaFoldDB" id="A0ABD2VI00"/>
<dbReference type="InterPro" id="IPR050232">
    <property type="entry name" value="FBL13/AtMIF1-like"/>
</dbReference>
<dbReference type="InterPro" id="IPR055411">
    <property type="entry name" value="LRR_FXL15/At3g58940/PEG3-like"/>
</dbReference>
<dbReference type="Gene3D" id="1.20.1280.50">
    <property type="match status" value="1"/>
</dbReference>
<evidence type="ECO:0000259" key="1">
    <source>
        <dbReference type="PROSITE" id="PS50181"/>
    </source>
</evidence>
<dbReference type="Pfam" id="PF00646">
    <property type="entry name" value="F-box"/>
    <property type="match status" value="1"/>
</dbReference>
<dbReference type="PANTHER" id="PTHR31900">
    <property type="entry name" value="F-BOX/RNI SUPERFAMILY PROTEIN-RELATED"/>
    <property type="match status" value="1"/>
</dbReference>
<dbReference type="EMBL" id="JBJKTR010000001">
    <property type="protein sequence ID" value="KAL3380689.1"/>
    <property type="molecule type" value="Genomic_DNA"/>
</dbReference>
<evidence type="ECO:0000313" key="3">
    <source>
        <dbReference type="Proteomes" id="UP001627284"/>
    </source>
</evidence>
<feature type="domain" description="F-box" evidence="1">
    <location>
        <begin position="9"/>
        <end position="67"/>
    </location>
</feature>
<organism evidence="2 3">
    <name type="scientific">Solanum stoloniferum</name>
    <dbReference type="NCBI Taxonomy" id="62892"/>
    <lineage>
        <taxon>Eukaryota</taxon>
        <taxon>Viridiplantae</taxon>
        <taxon>Streptophyta</taxon>
        <taxon>Embryophyta</taxon>
        <taxon>Tracheophyta</taxon>
        <taxon>Spermatophyta</taxon>
        <taxon>Magnoliopsida</taxon>
        <taxon>eudicotyledons</taxon>
        <taxon>Gunneridae</taxon>
        <taxon>Pentapetalae</taxon>
        <taxon>asterids</taxon>
        <taxon>lamiids</taxon>
        <taxon>Solanales</taxon>
        <taxon>Solanaceae</taxon>
        <taxon>Solanoideae</taxon>
        <taxon>Solaneae</taxon>
        <taxon>Solanum</taxon>
    </lineage>
</organism>
<proteinExistence type="predicted"/>
<sequence>METSTMNEIDRISSLPVDILHNILSNLCIFDVIHMSVLSKRWKCICTIIPYFRFDTSYCTSLLYSNLEKFKEFMYTFLISQNTINLVRYTLSCSDMLESTYMLRLIHATTRRNVQQLVLLFWHREPFVLPHCLVTCESLQVLKLNLCDDVLKLPNHFDGFRQLKFLHLCSVKLSDEHLTNCLFSKCQLLENLELIDCNLKRMKLLYIDSASLLYITFLHGDYYDNCEIKISCPALKFLKCKCQIPKDIVIKNLFSIEYVDINFQDNDVKCDDFGFSFEKTGILVHKMIKEVPSISVLKLCKVSLKGLYEEIRQARLSPICFNKLKSLKLKLGVDEDHMQVMIQLLKYSPNLEVLKLWCDEDGEWRENSLMYYEWCDFWPAREDQGRGHEVFHPTPLGKKLHCTYKMHDPEESIVCLDSHLKSIQLIGFKDEENEIELLRFFLKNARVLEKLTIVWAGYALKSEEALKKVLNIPRTSSQVLLTFHDAKLKRKSTNWLDYC</sequence>
<dbReference type="SUPFAM" id="SSF81383">
    <property type="entry name" value="F-box domain"/>
    <property type="match status" value="1"/>
</dbReference>
<dbReference type="Gene3D" id="3.80.10.10">
    <property type="entry name" value="Ribonuclease Inhibitor"/>
    <property type="match status" value="1"/>
</dbReference>
<dbReference type="InterPro" id="IPR032675">
    <property type="entry name" value="LRR_dom_sf"/>
</dbReference>
<reference evidence="2 3" key="1">
    <citation type="submission" date="2024-05" db="EMBL/GenBank/DDBJ databases">
        <title>De novo assembly of an allotetraploid wild potato.</title>
        <authorList>
            <person name="Hosaka A.J."/>
        </authorList>
    </citation>
    <scope>NUCLEOTIDE SEQUENCE [LARGE SCALE GENOMIC DNA]</scope>
    <source>
        <tissue evidence="2">Young leaves</tissue>
    </source>
</reference>
<dbReference type="SMART" id="SM00579">
    <property type="entry name" value="FBD"/>
    <property type="match status" value="1"/>
</dbReference>
<dbReference type="InterPro" id="IPR001810">
    <property type="entry name" value="F-box_dom"/>
</dbReference>
<evidence type="ECO:0000313" key="2">
    <source>
        <dbReference type="EMBL" id="KAL3380689.1"/>
    </source>
</evidence>
<dbReference type="InterPro" id="IPR036047">
    <property type="entry name" value="F-box-like_dom_sf"/>
</dbReference>
<dbReference type="PROSITE" id="PS50181">
    <property type="entry name" value="FBOX"/>
    <property type="match status" value="1"/>
</dbReference>
<keyword evidence="3" id="KW-1185">Reference proteome</keyword>
<name>A0ABD2VI00_9SOLN</name>
<dbReference type="PANTHER" id="PTHR31900:SF30">
    <property type="entry name" value="SUPERFAMILY PROTEIN, PUTATIVE-RELATED"/>
    <property type="match status" value="1"/>
</dbReference>
<dbReference type="Pfam" id="PF24758">
    <property type="entry name" value="LRR_At5g56370"/>
    <property type="match status" value="1"/>
</dbReference>
<dbReference type="Pfam" id="PF08387">
    <property type="entry name" value="FBD"/>
    <property type="match status" value="1"/>
</dbReference>